<dbReference type="Gene3D" id="1.20.1280.50">
    <property type="match status" value="1"/>
</dbReference>
<proteinExistence type="predicted"/>
<keyword evidence="5" id="KW-1185">Reference proteome</keyword>
<dbReference type="Proteomes" id="UP000823388">
    <property type="component" value="Chromosome 5K"/>
</dbReference>
<dbReference type="SUPFAM" id="SSF81383">
    <property type="entry name" value="F-box domain"/>
    <property type="match status" value="1"/>
</dbReference>
<dbReference type="InterPro" id="IPR001810">
    <property type="entry name" value="F-box_dom"/>
</dbReference>
<dbReference type="Pfam" id="PF03478">
    <property type="entry name" value="Beta-prop_KIB1-4"/>
    <property type="match status" value="1"/>
</dbReference>
<feature type="chain" id="PRO_5035774319" description="DUF295 domain-containing protein" evidence="1">
    <location>
        <begin position="25"/>
        <end position="394"/>
    </location>
</feature>
<dbReference type="Pfam" id="PF00646">
    <property type="entry name" value="F-box"/>
    <property type="match status" value="1"/>
</dbReference>
<feature type="domain" description="KIB1-4 beta-propeller" evidence="3">
    <location>
        <begin position="72"/>
        <end position="359"/>
    </location>
</feature>
<evidence type="ECO:0000256" key="1">
    <source>
        <dbReference type="SAM" id="SignalP"/>
    </source>
</evidence>
<reference evidence="4" key="1">
    <citation type="submission" date="2020-05" db="EMBL/GenBank/DDBJ databases">
        <title>WGS assembly of Panicum virgatum.</title>
        <authorList>
            <person name="Lovell J.T."/>
            <person name="Jenkins J."/>
            <person name="Shu S."/>
            <person name="Juenger T.E."/>
            <person name="Schmutz J."/>
        </authorList>
    </citation>
    <scope>NUCLEOTIDE SEQUENCE</scope>
    <source>
        <strain evidence="4">AP13</strain>
    </source>
</reference>
<comment type="caution">
    <text evidence="4">The sequence shown here is derived from an EMBL/GenBank/DDBJ whole genome shotgun (WGS) entry which is preliminary data.</text>
</comment>
<evidence type="ECO:0000259" key="2">
    <source>
        <dbReference type="Pfam" id="PF00646"/>
    </source>
</evidence>
<accession>A0A8T0SJF5</accession>
<dbReference type="InterPro" id="IPR036047">
    <property type="entry name" value="F-box-like_dom_sf"/>
</dbReference>
<dbReference type="PANTHER" id="PTHR33110">
    <property type="entry name" value="F-BOX/KELCH-REPEAT PROTEIN-RELATED"/>
    <property type="match status" value="1"/>
</dbReference>
<dbReference type="EMBL" id="CM029045">
    <property type="protein sequence ID" value="KAG2599582.1"/>
    <property type="molecule type" value="Genomic_DNA"/>
</dbReference>
<dbReference type="OrthoDB" id="586807at2759"/>
<keyword evidence="1" id="KW-0732">Signal</keyword>
<protein>
    <recommendedName>
        <fullName evidence="6">DUF295 domain-containing protein</fullName>
    </recommendedName>
</protein>
<sequence>MAPSWSELPSELLGVVFLHLRCLADRVYFAAVCRSWRSATAPAVPPPPQLPWLLLVPSAGAPCFVSLLASSARRRISLPHGAHGARLCGAHAGGWLAVAASGWRACALVNAFSRARVPLPDRMRVPRHGITTCLVVRAVALSAPPTSRGCVAAALVSGVSNLAFVRPGTDRQWLASDAVPGLQDVLYHDGEVLRGFHAVTSDEAITVFVQEGGQGGAGAPALSMAWRCYRMRRRHNAPAPSRSPSAGVSRYLVESRGKLLMVVRRFPSVQHEHGGGGAATARGFEVLELGVQTLPGGVHVAWWLELDGGLDGRVLFLARGCSRAFEASQFGGFLQEGIYFLDDTSFDISLALSRGGNFPCSDVGWYSGSEIMAGIKGFPSEFQSTFSSPTWFYP</sequence>
<dbReference type="InterPro" id="IPR005174">
    <property type="entry name" value="KIB1-4_b-propeller"/>
</dbReference>
<feature type="domain" description="F-box" evidence="2">
    <location>
        <begin position="5"/>
        <end position="39"/>
    </location>
</feature>
<name>A0A8T0SJF5_PANVG</name>
<evidence type="ECO:0000313" key="5">
    <source>
        <dbReference type="Proteomes" id="UP000823388"/>
    </source>
</evidence>
<organism evidence="4 5">
    <name type="scientific">Panicum virgatum</name>
    <name type="common">Blackwell switchgrass</name>
    <dbReference type="NCBI Taxonomy" id="38727"/>
    <lineage>
        <taxon>Eukaryota</taxon>
        <taxon>Viridiplantae</taxon>
        <taxon>Streptophyta</taxon>
        <taxon>Embryophyta</taxon>
        <taxon>Tracheophyta</taxon>
        <taxon>Spermatophyta</taxon>
        <taxon>Magnoliopsida</taxon>
        <taxon>Liliopsida</taxon>
        <taxon>Poales</taxon>
        <taxon>Poaceae</taxon>
        <taxon>PACMAD clade</taxon>
        <taxon>Panicoideae</taxon>
        <taxon>Panicodae</taxon>
        <taxon>Paniceae</taxon>
        <taxon>Panicinae</taxon>
        <taxon>Panicum</taxon>
        <taxon>Panicum sect. Hiantes</taxon>
    </lineage>
</organism>
<dbReference type="PANTHER" id="PTHR33110:SF144">
    <property type="entry name" value="OS01G0660700 PROTEIN"/>
    <property type="match status" value="1"/>
</dbReference>
<feature type="signal peptide" evidence="1">
    <location>
        <begin position="1"/>
        <end position="24"/>
    </location>
</feature>
<gene>
    <name evidence="4" type="ORF">PVAP13_5KG424700</name>
</gene>
<evidence type="ECO:0008006" key="6">
    <source>
        <dbReference type="Google" id="ProtNLM"/>
    </source>
</evidence>
<evidence type="ECO:0000313" key="4">
    <source>
        <dbReference type="EMBL" id="KAG2599582.1"/>
    </source>
</evidence>
<evidence type="ECO:0000259" key="3">
    <source>
        <dbReference type="Pfam" id="PF03478"/>
    </source>
</evidence>
<dbReference type="AlphaFoldDB" id="A0A8T0SJF5"/>